<gene>
    <name evidence="1" type="ORF">ABE541_14470</name>
</gene>
<evidence type="ECO:0000313" key="2">
    <source>
        <dbReference type="Proteomes" id="UP001409291"/>
    </source>
</evidence>
<dbReference type="EMBL" id="JBDJNQ010000006">
    <property type="protein sequence ID" value="MEN5378464.1"/>
    <property type="molecule type" value="Genomic_DNA"/>
</dbReference>
<evidence type="ECO:0008006" key="3">
    <source>
        <dbReference type="Google" id="ProtNLM"/>
    </source>
</evidence>
<dbReference type="Proteomes" id="UP001409291">
    <property type="component" value="Unassembled WGS sequence"/>
</dbReference>
<reference evidence="1 2" key="1">
    <citation type="submission" date="2024-04" db="EMBL/GenBank/DDBJ databases">
        <title>WGS of bacteria from Torrens River.</title>
        <authorList>
            <person name="Wyrsch E.R."/>
            <person name="Drigo B."/>
        </authorList>
    </citation>
    <scope>NUCLEOTIDE SEQUENCE [LARGE SCALE GENOMIC DNA]</scope>
    <source>
        <strain evidence="1 2">TWI391</strain>
    </source>
</reference>
<dbReference type="InterPro" id="IPR011990">
    <property type="entry name" value="TPR-like_helical_dom_sf"/>
</dbReference>
<keyword evidence="2" id="KW-1185">Reference proteome</keyword>
<accession>A0ABV0BUM1</accession>
<name>A0ABV0BUM1_9SPHI</name>
<dbReference type="RefSeq" id="WP_231577776.1">
    <property type="nucleotide sequence ID" value="NZ_JAOQNK010000001.1"/>
</dbReference>
<proteinExistence type="predicted"/>
<dbReference type="Gene3D" id="1.25.40.10">
    <property type="entry name" value="Tetratricopeptide repeat domain"/>
    <property type="match status" value="1"/>
</dbReference>
<evidence type="ECO:0000313" key="1">
    <source>
        <dbReference type="EMBL" id="MEN5378464.1"/>
    </source>
</evidence>
<organism evidence="1 2">
    <name type="scientific">Sphingobacterium kitahiroshimense</name>
    <dbReference type="NCBI Taxonomy" id="470446"/>
    <lineage>
        <taxon>Bacteria</taxon>
        <taxon>Pseudomonadati</taxon>
        <taxon>Bacteroidota</taxon>
        <taxon>Sphingobacteriia</taxon>
        <taxon>Sphingobacteriales</taxon>
        <taxon>Sphingobacteriaceae</taxon>
        <taxon>Sphingobacterium</taxon>
    </lineage>
</organism>
<dbReference type="SUPFAM" id="SSF48452">
    <property type="entry name" value="TPR-like"/>
    <property type="match status" value="1"/>
</dbReference>
<protein>
    <recommendedName>
        <fullName evidence="3">Tetratricopeptide repeat protein</fullName>
    </recommendedName>
</protein>
<sequence length="172" mass="19745">MMTFKARVAVIIIALLLIGYGVYAGHYQTSILIAGGVCYLVWSHLRESSVAMASDSFHKQDYAKAKVLLAEVKNPDRLRKGRRNIYEYMMGTISLHEDRIDEAEYHFQLASRLPWKKDNEKGMVLINLSNISLRKEEYERAQAYIDVAKKLNLTERQASIIGKIQNEISKHI</sequence>
<comment type="caution">
    <text evidence="1">The sequence shown here is derived from an EMBL/GenBank/DDBJ whole genome shotgun (WGS) entry which is preliminary data.</text>
</comment>